<dbReference type="AlphaFoldDB" id="A0A2I1HH10"/>
<gene>
    <name evidence="1" type="ORF">RhiirA4_479841</name>
</gene>
<accession>A0A2I1HH10</accession>
<name>A0A2I1HH10_9GLOM</name>
<reference evidence="1 2" key="1">
    <citation type="submission" date="2015-10" db="EMBL/GenBank/DDBJ databases">
        <title>Genome analyses suggest a sexual origin of heterokaryosis in a supposedly ancient asexual fungus.</title>
        <authorList>
            <person name="Ropars J."/>
            <person name="Sedzielewska K."/>
            <person name="Noel J."/>
            <person name="Charron P."/>
            <person name="Farinelli L."/>
            <person name="Marton T."/>
            <person name="Kruger M."/>
            <person name="Pelin A."/>
            <person name="Brachmann A."/>
            <person name="Corradi N."/>
        </authorList>
    </citation>
    <scope>NUCLEOTIDE SEQUENCE [LARGE SCALE GENOMIC DNA]</scope>
    <source>
        <strain evidence="1 2">A4</strain>
    </source>
</reference>
<keyword evidence="2" id="KW-1185">Reference proteome</keyword>
<organism evidence="1 2">
    <name type="scientific">Rhizophagus irregularis</name>
    <dbReference type="NCBI Taxonomy" id="588596"/>
    <lineage>
        <taxon>Eukaryota</taxon>
        <taxon>Fungi</taxon>
        <taxon>Fungi incertae sedis</taxon>
        <taxon>Mucoromycota</taxon>
        <taxon>Glomeromycotina</taxon>
        <taxon>Glomeromycetes</taxon>
        <taxon>Glomerales</taxon>
        <taxon>Glomeraceae</taxon>
        <taxon>Rhizophagus</taxon>
    </lineage>
</organism>
<comment type="caution">
    <text evidence="1">The sequence shown here is derived from an EMBL/GenBank/DDBJ whole genome shotgun (WGS) entry which is preliminary data.</text>
</comment>
<evidence type="ECO:0000313" key="2">
    <source>
        <dbReference type="Proteomes" id="UP000234323"/>
    </source>
</evidence>
<dbReference type="EMBL" id="LLXI01002877">
    <property type="protein sequence ID" value="PKY58159.1"/>
    <property type="molecule type" value="Genomic_DNA"/>
</dbReference>
<dbReference type="Proteomes" id="UP000234323">
    <property type="component" value="Unassembled WGS sequence"/>
</dbReference>
<proteinExistence type="predicted"/>
<evidence type="ECO:0000313" key="1">
    <source>
        <dbReference type="EMBL" id="PKY58159.1"/>
    </source>
</evidence>
<sequence length="61" mass="7668">MFKVVQKRWLILEKFCEDCEEWVNENDMAKSNKDSFLRRCRKDIRSQRRAIWKREVIEFKT</sequence>
<protein>
    <submittedName>
        <fullName evidence="1">Uncharacterized protein</fullName>
    </submittedName>
</protein>